<dbReference type="NCBIfam" id="NF006702">
    <property type="entry name" value="PRK09248.1"/>
    <property type="match status" value="1"/>
</dbReference>
<dbReference type="AlphaFoldDB" id="A0A1F4PZX7"/>
<dbReference type="InterPro" id="IPR016195">
    <property type="entry name" value="Pol/histidinol_Pase-like"/>
</dbReference>
<feature type="domain" description="Polymerase/histidinol phosphatase N-terminal" evidence="1">
    <location>
        <begin position="5"/>
        <end position="79"/>
    </location>
</feature>
<dbReference type="InterPro" id="IPR003141">
    <property type="entry name" value="Pol/His_phosphatase_N"/>
</dbReference>
<dbReference type="CDD" id="cd07437">
    <property type="entry name" value="PHP_HisPPase_Ycdx_like"/>
    <property type="match status" value="1"/>
</dbReference>
<dbReference type="GO" id="GO:0008270">
    <property type="term" value="F:zinc ion binding"/>
    <property type="evidence" value="ECO:0007669"/>
    <property type="project" value="TreeGrafter"/>
</dbReference>
<reference evidence="2 3" key="1">
    <citation type="journal article" date="2016" name="Nat. Commun.">
        <title>Thousands of microbial genomes shed light on interconnected biogeochemical processes in an aquifer system.</title>
        <authorList>
            <person name="Anantharaman K."/>
            <person name="Brown C.T."/>
            <person name="Hug L.A."/>
            <person name="Sharon I."/>
            <person name="Castelle C.J."/>
            <person name="Probst A.J."/>
            <person name="Thomas B.C."/>
            <person name="Singh A."/>
            <person name="Wilkins M.J."/>
            <person name="Karaoz U."/>
            <person name="Brodie E.L."/>
            <person name="Williams K.H."/>
            <person name="Hubbard S.S."/>
            <person name="Banfield J.F."/>
        </authorList>
    </citation>
    <scope>NUCLEOTIDE SEQUENCE [LARGE SCALE GENOMIC DNA]</scope>
</reference>
<dbReference type="SMART" id="SM00481">
    <property type="entry name" value="POLIIIAc"/>
    <property type="match status" value="1"/>
</dbReference>
<dbReference type="Proteomes" id="UP000178724">
    <property type="component" value="Unassembled WGS sequence"/>
</dbReference>
<evidence type="ECO:0000259" key="1">
    <source>
        <dbReference type="SMART" id="SM00481"/>
    </source>
</evidence>
<dbReference type="GO" id="GO:0005829">
    <property type="term" value="C:cytosol"/>
    <property type="evidence" value="ECO:0007669"/>
    <property type="project" value="TreeGrafter"/>
</dbReference>
<evidence type="ECO:0000313" key="3">
    <source>
        <dbReference type="Proteomes" id="UP000178724"/>
    </source>
</evidence>
<dbReference type="EMBL" id="METM01000029">
    <property type="protein sequence ID" value="OGB89156.1"/>
    <property type="molecule type" value="Genomic_DNA"/>
</dbReference>
<name>A0A1F4PZX7_UNCSA</name>
<sequence>MKLVADLHVHTVSSGHAYSTLEEYVRQAKKIGLEGFAVADHGPAMPGGPHYYHFSNMRMIPREIDGIKILRGIEANIINEAGEIDMKPEDLKWGELDIVMAAMHPRVGYEEGQGEEKNTEVLIRAMQNPIVNVVAHPGNPRYPVKIKETVAAAKAAGVLIEINNSSDLSRPGSCERCLEVAREVKKQGWKVVLGTDSHISSMLGVFDSALKLVKEAGLTEDEVVNTSWQKIEKYLLFKTRSLRC</sequence>
<dbReference type="GO" id="GO:0042578">
    <property type="term" value="F:phosphoric ester hydrolase activity"/>
    <property type="evidence" value="ECO:0007669"/>
    <property type="project" value="TreeGrafter"/>
</dbReference>
<dbReference type="Pfam" id="PF02811">
    <property type="entry name" value="PHP"/>
    <property type="match status" value="1"/>
</dbReference>
<accession>A0A1F4PZX7</accession>
<gene>
    <name evidence="2" type="ORF">A2625_02415</name>
</gene>
<evidence type="ECO:0000313" key="2">
    <source>
        <dbReference type="EMBL" id="OGB89156.1"/>
    </source>
</evidence>
<proteinExistence type="predicted"/>
<dbReference type="Gene3D" id="3.20.20.140">
    <property type="entry name" value="Metal-dependent hydrolases"/>
    <property type="match status" value="1"/>
</dbReference>
<dbReference type="PANTHER" id="PTHR36928:SF1">
    <property type="entry name" value="PHOSPHATASE YCDX-RELATED"/>
    <property type="match status" value="1"/>
</dbReference>
<organism evidence="2 3">
    <name type="scientific">candidate division WOR-1 bacterium RIFCSPHIGHO2_01_FULL_53_15</name>
    <dbReference type="NCBI Taxonomy" id="1802564"/>
    <lineage>
        <taxon>Bacteria</taxon>
        <taxon>Bacillati</taxon>
        <taxon>Saganbacteria</taxon>
    </lineage>
</organism>
<comment type="caution">
    <text evidence="2">The sequence shown here is derived from an EMBL/GenBank/DDBJ whole genome shotgun (WGS) entry which is preliminary data.</text>
</comment>
<dbReference type="PANTHER" id="PTHR36928">
    <property type="entry name" value="PHOSPHATASE YCDX-RELATED"/>
    <property type="match status" value="1"/>
</dbReference>
<dbReference type="InterPro" id="IPR050243">
    <property type="entry name" value="PHP_phosphatase"/>
</dbReference>
<dbReference type="InterPro" id="IPR004013">
    <property type="entry name" value="PHP_dom"/>
</dbReference>
<dbReference type="SUPFAM" id="SSF89550">
    <property type="entry name" value="PHP domain-like"/>
    <property type="match status" value="1"/>
</dbReference>
<protein>
    <submittedName>
        <fullName evidence="2">Phosphatase</fullName>
    </submittedName>
</protein>